<reference evidence="2" key="1">
    <citation type="journal article" date="2012" name="Nat. Commun.">
        <title>The genome of Prunus mume.</title>
        <authorList>
            <person name="Zhang Q."/>
            <person name="Chen W."/>
            <person name="Sun L."/>
            <person name="Zhao F."/>
            <person name="Huang B."/>
            <person name="Yang W."/>
            <person name="Tao Y."/>
            <person name="Wang J."/>
            <person name="Yuan Z."/>
            <person name="Fan G."/>
            <person name="Xing Z."/>
            <person name="Han C."/>
            <person name="Pan H."/>
            <person name="Zhong X."/>
            <person name="Shi W."/>
            <person name="Liang X."/>
            <person name="Du D."/>
            <person name="Sun F."/>
            <person name="Xu Z."/>
            <person name="Hao R."/>
            <person name="Lv T."/>
            <person name="Lv Y."/>
            <person name="Zheng Z."/>
            <person name="Sun M."/>
            <person name="Luo L."/>
            <person name="Cai M."/>
            <person name="Gao Y."/>
            <person name="Wang J."/>
            <person name="Yin Y."/>
            <person name="Xu X."/>
            <person name="Cheng T."/>
            <person name="Wang J."/>
        </authorList>
    </citation>
    <scope>NUCLEOTIDE SEQUENCE [LARGE SCALE GENOMIC DNA]</scope>
</reference>
<dbReference type="CDD" id="cd09279">
    <property type="entry name" value="RNase_HI_like"/>
    <property type="match status" value="1"/>
</dbReference>
<dbReference type="CDD" id="cd01647">
    <property type="entry name" value="RT_LTR"/>
    <property type="match status" value="1"/>
</dbReference>
<dbReference type="Gene3D" id="3.30.70.270">
    <property type="match status" value="1"/>
</dbReference>
<organism evidence="2 3">
    <name type="scientific">Prunus mume</name>
    <name type="common">Japanese apricot</name>
    <name type="synonym">Armeniaca mume</name>
    <dbReference type="NCBI Taxonomy" id="102107"/>
    <lineage>
        <taxon>Eukaryota</taxon>
        <taxon>Viridiplantae</taxon>
        <taxon>Streptophyta</taxon>
        <taxon>Embryophyta</taxon>
        <taxon>Tracheophyta</taxon>
        <taxon>Spermatophyta</taxon>
        <taxon>Magnoliopsida</taxon>
        <taxon>eudicotyledons</taxon>
        <taxon>Gunneridae</taxon>
        <taxon>Pentapetalae</taxon>
        <taxon>rosids</taxon>
        <taxon>fabids</taxon>
        <taxon>Rosales</taxon>
        <taxon>Rosaceae</taxon>
        <taxon>Amygdaloideae</taxon>
        <taxon>Amygdaleae</taxon>
        <taxon>Prunus</taxon>
    </lineage>
</organism>
<reference evidence="3" key="2">
    <citation type="submission" date="2025-08" db="UniProtKB">
        <authorList>
            <consortium name="RefSeq"/>
        </authorList>
    </citation>
    <scope>IDENTIFICATION</scope>
</reference>
<dbReference type="Gene3D" id="3.10.20.370">
    <property type="match status" value="1"/>
</dbReference>
<dbReference type="SUPFAM" id="SSF56672">
    <property type="entry name" value="DNA/RNA polymerases"/>
    <property type="match status" value="1"/>
</dbReference>
<accession>A0ABM0PVA9</accession>
<dbReference type="SUPFAM" id="SSF53098">
    <property type="entry name" value="Ribonuclease H-like"/>
    <property type="match status" value="1"/>
</dbReference>
<evidence type="ECO:0000313" key="2">
    <source>
        <dbReference type="Proteomes" id="UP000694861"/>
    </source>
</evidence>
<name>A0ABM0PVA9_PRUMU</name>
<dbReference type="RefSeq" id="XP_008245038.1">
    <property type="nucleotide sequence ID" value="XM_008246816.1"/>
</dbReference>
<dbReference type="PROSITE" id="PS50879">
    <property type="entry name" value="RNASE_H_1"/>
    <property type="match status" value="1"/>
</dbReference>
<dbReference type="Pfam" id="PF17919">
    <property type="entry name" value="RT_RNaseH_2"/>
    <property type="match status" value="1"/>
</dbReference>
<dbReference type="Gene3D" id="3.30.420.10">
    <property type="entry name" value="Ribonuclease H-like superfamily/Ribonuclease H"/>
    <property type="match status" value="1"/>
</dbReference>
<sequence length="423" mass="47783">MKKKITGQIRICVDFRDLNEACQNDDFPLPIIELMVDATTGDEALSFMDGSSGYNQIRMSPEDEELTAFHTPKGIYCYKVMPFGPKNAGATYQRAMQKIFGDMLHKNVECYVDDLDAPFVWDEACHNAFESIKKYLSSSPLLGAPIPGKPLILYITAQERSIGALLAQENESHKEQALYYLSRTLTGLELNYTPIEKTCLALVFAIQKLRHYMQAFTVHLVARADPVRYVMSKPVLTGRLAKWALLLNQYEIIYTPTKAVKGQAVVDFLADHLIPADWEISDDLPDEQVFFADISLAWMMFFDGLARKDGVGAGVVFLSPERHVLPYSFSLSELCSNNVAEYQALIMGLQMVVEMKISSLEVYGDSMLVINQLLTHYEVRKDDLIPYHQMATQLLERFDFVTLEHVPTLSRYCPLTLTIGGNL</sequence>
<dbReference type="InterPro" id="IPR012337">
    <property type="entry name" value="RNaseH-like_sf"/>
</dbReference>
<evidence type="ECO:0000259" key="1">
    <source>
        <dbReference type="PROSITE" id="PS50879"/>
    </source>
</evidence>
<dbReference type="PANTHER" id="PTHR48475">
    <property type="entry name" value="RIBONUCLEASE H"/>
    <property type="match status" value="1"/>
</dbReference>
<evidence type="ECO:0000313" key="3">
    <source>
        <dbReference type="RefSeq" id="XP_008245038.1"/>
    </source>
</evidence>
<dbReference type="Gene3D" id="3.10.10.10">
    <property type="entry name" value="HIV Type 1 Reverse Transcriptase, subunit A, domain 1"/>
    <property type="match status" value="1"/>
</dbReference>
<dbReference type="InterPro" id="IPR043128">
    <property type="entry name" value="Rev_trsase/Diguanyl_cyclase"/>
</dbReference>
<dbReference type="InterPro" id="IPR036397">
    <property type="entry name" value="RNaseH_sf"/>
</dbReference>
<dbReference type="Proteomes" id="UP000694861">
    <property type="component" value="Unplaced"/>
</dbReference>
<protein>
    <submittedName>
        <fullName evidence="3">Uncharacterized protein LOC103343140</fullName>
    </submittedName>
</protein>
<dbReference type="GeneID" id="103343140"/>
<gene>
    <name evidence="3" type="primary">LOC103343140</name>
</gene>
<dbReference type="PANTHER" id="PTHR48475:SF1">
    <property type="entry name" value="RNASE H TYPE-1 DOMAIN-CONTAINING PROTEIN"/>
    <property type="match status" value="1"/>
</dbReference>
<feature type="domain" description="RNase H type-1" evidence="1">
    <location>
        <begin position="284"/>
        <end position="423"/>
    </location>
</feature>
<dbReference type="InterPro" id="IPR002156">
    <property type="entry name" value="RNaseH_domain"/>
</dbReference>
<proteinExistence type="predicted"/>
<dbReference type="Pfam" id="PF13456">
    <property type="entry name" value="RVT_3"/>
    <property type="match status" value="1"/>
</dbReference>
<dbReference type="InterPro" id="IPR043502">
    <property type="entry name" value="DNA/RNA_pol_sf"/>
</dbReference>
<keyword evidence="2" id="KW-1185">Reference proteome</keyword>
<dbReference type="InterPro" id="IPR041577">
    <property type="entry name" value="RT_RNaseH_2"/>
</dbReference>
<dbReference type="CDD" id="cd09274">
    <property type="entry name" value="RNase_HI_RT_Ty3"/>
    <property type="match status" value="1"/>
</dbReference>